<evidence type="ECO:0000313" key="2">
    <source>
        <dbReference type="Proteomes" id="UP000688137"/>
    </source>
</evidence>
<keyword evidence="2" id="KW-1185">Reference proteome</keyword>
<name>A0A8S1KWJ2_PARPR</name>
<dbReference type="AlphaFoldDB" id="A0A8S1KWJ2"/>
<dbReference type="OMA" id="EPRNNWI"/>
<dbReference type="EMBL" id="CAJJDM010000021">
    <property type="protein sequence ID" value="CAD8055394.1"/>
    <property type="molecule type" value="Genomic_DNA"/>
</dbReference>
<organism evidence="1 2">
    <name type="scientific">Paramecium primaurelia</name>
    <dbReference type="NCBI Taxonomy" id="5886"/>
    <lineage>
        <taxon>Eukaryota</taxon>
        <taxon>Sar</taxon>
        <taxon>Alveolata</taxon>
        <taxon>Ciliophora</taxon>
        <taxon>Intramacronucleata</taxon>
        <taxon>Oligohymenophorea</taxon>
        <taxon>Peniculida</taxon>
        <taxon>Parameciidae</taxon>
        <taxon>Paramecium</taxon>
    </lineage>
</organism>
<evidence type="ECO:0000313" key="1">
    <source>
        <dbReference type="EMBL" id="CAD8055394.1"/>
    </source>
</evidence>
<gene>
    <name evidence="1" type="ORF">PPRIM_AZ9-3.1.T0230156</name>
</gene>
<accession>A0A8S1KWJ2</accession>
<reference evidence="1" key="1">
    <citation type="submission" date="2021-01" db="EMBL/GenBank/DDBJ databases">
        <authorList>
            <consortium name="Genoscope - CEA"/>
            <person name="William W."/>
        </authorList>
    </citation>
    <scope>NUCLEOTIDE SEQUENCE</scope>
</reference>
<sequence length="315" mass="36142">MQTPQIPAVVSIRPFTVPSRFLATATNKSRALGEDFDVRIANQASESTYFLLEHVNGAVYRIKPATHPDHFVFCSNDNARKFGNDFDVRTHHFVEPRNNWIIENVGWSTFTIRSETNPNFYLFAADDGSNAHQGELDVRTHAHHEERNLWFIVTVPNIVHPYPLLHQPPVVSLRPVLLPQHFLTFAEPHQQFQSDFAVKARGAKTDKTQFFLDRVQGNVFTIRSAASPLYYLFCANGQAYNQWGDFDARFHTHKEPRNNWIIEPAGPGYWTIKSATNPNHFLFGLQDEGNGHEFSVRTHPFVEDRNRWAIDGFNG</sequence>
<protein>
    <submittedName>
        <fullName evidence="1">Uncharacterized protein</fullName>
    </submittedName>
</protein>
<proteinExistence type="predicted"/>
<dbReference type="Proteomes" id="UP000688137">
    <property type="component" value="Unassembled WGS sequence"/>
</dbReference>
<comment type="caution">
    <text evidence="1">The sequence shown here is derived from an EMBL/GenBank/DDBJ whole genome shotgun (WGS) entry which is preliminary data.</text>
</comment>